<evidence type="ECO:0000313" key="3">
    <source>
        <dbReference type="Proteomes" id="UP001172728"/>
    </source>
</evidence>
<dbReference type="Pfam" id="PF07388">
    <property type="entry name" value="A-2_8-polyST"/>
    <property type="match status" value="1"/>
</dbReference>
<keyword evidence="3" id="KW-1185">Reference proteome</keyword>
<feature type="signal peptide" evidence="1">
    <location>
        <begin position="1"/>
        <end position="19"/>
    </location>
</feature>
<organism evidence="2 3">
    <name type="scientific">Demequina litoralis</name>
    <dbReference type="NCBI Taxonomy" id="3051660"/>
    <lineage>
        <taxon>Bacteria</taxon>
        <taxon>Bacillati</taxon>
        <taxon>Actinomycetota</taxon>
        <taxon>Actinomycetes</taxon>
        <taxon>Micrococcales</taxon>
        <taxon>Demequinaceae</taxon>
        <taxon>Demequina</taxon>
    </lineage>
</organism>
<reference evidence="2" key="1">
    <citation type="submission" date="2023-06" db="EMBL/GenBank/DDBJ databases">
        <title>Sysu t00192.</title>
        <authorList>
            <person name="Gao L."/>
            <person name="Fang B.-Z."/>
            <person name="Li W.-J."/>
        </authorList>
    </citation>
    <scope>NUCLEOTIDE SEQUENCE</scope>
    <source>
        <strain evidence="2">SYSU T00192</strain>
    </source>
</reference>
<feature type="chain" id="PRO_5046548905" evidence="1">
    <location>
        <begin position="20"/>
        <end position="447"/>
    </location>
</feature>
<dbReference type="EMBL" id="JAUHPW010000003">
    <property type="protein sequence ID" value="MDN4475166.1"/>
    <property type="molecule type" value="Genomic_DNA"/>
</dbReference>
<evidence type="ECO:0000313" key="2">
    <source>
        <dbReference type="EMBL" id="MDN4475166.1"/>
    </source>
</evidence>
<comment type="caution">
    <text evidence="2">The sequence shown here is derived from an EMBL/GenBank/DDBJ whole genome shotgun (WGS) entry which is preliminary data.</text>
</comment>
<sequence>MIQLTAVTTLFGAASAAAAIDAGLLGEADERVLVISNNAPIPEVVTSLADTPGADAILSRFDRVVDLGALLAPQRPSHWKVFAIDVPMQERLMRGYWDLGDAEVELVLESVHVPPAATLARVFHSSRITILSEGLMSYGPTRDPQSHAFGQRITGMVYLDLVEGLDPLLLSEHGIDYHPVAPQHFRALMGEVCDAAQLPRVADPAPTALVLGQYLAALRLITPAQESAMQVKMFEAAHELGATRVLFKPHPSAPSTNTAALVEAAQRSGLEIELVDPRLSAEAVMVTHDLVGVVAGFSTALATAERIFDLPTRCVGTEVMFRSLTTYENSNRIPLTIIDFRSRHRGEEDLLERLRRLTVAVAFVMQPETLSGRRDEAVAYLEQVSPEDRARYFTQGRINRLGLPGAQLKSAVSRMARGALERVPASAAQPTYQYLRKVRASRAKGTT</sequence>
<accession>A0ABT8G7P2</accession>
<dbReference type="InterPro" id="IPR010866">
    <property type="entry name" value="A-2_8-polyST"/>
</dbReference>
<protein>
    <submittedName>
        <fullName evidence="2">Polysialyltransferase family glycosyltransferase</fullName>
    </submittedName>
</protein>
<evidence type="ECO:0000256" key="1">
    <source>
        <dbReference type="SAM" id="SignalP"/>
    </source>
</evidence>
<keyword evidence="1" id="KW-0732">Signal</keyword>
<name>A0ABT8G7P2_9MICO</name>
<proteinExistence type="predicted"/>
<gene>
    <name evidence="2" type="ORF">QQX09_04745</name>
</gene>
<dbReference type="Proteomes" id="UP001172728">
    <property type="component" value="Unassembled WGS sequence"/>
</dbReference>
<dbReference type="RefSeq" id="WP_301131617.1">
    <property type="nucleotide sequence ID" value="NZ_JAUHPW010000003.1"/>
</dbReference>